<dbReference type="PIRSF" id="PIRSF004846">
    <property type="entry name" value="ModA"/>
    <property type="match status" value="1"/>
</dbReference>
<evidence type="ECO:0000256" key="1">
    <source>
        <dbReference type="ARBA" id="ARBA00009175"/>
    </source>
</evidence>
<dbReference type="AlphaFoldDB" id="A0A921AX34"/>
<accession>A0A921AX34</accession>
<reference evidence="8" key="1">
    <citation type="journal article" date="2021" name="PeerJ">
        <title>Extensive microbial diversity within the chicken gut microbiome revealed by metagenomics and culture.</title>
        <authorList>
            <person name="Gilroy R."/>
            <person name="Ravi A."/>
            <person name="Getino M."/>
            <person name="Pursley I."/>
            <person name="Horton D.L."/>
            <person name="Alikhan N.F."/>
            <person name="Baker D."/>
            <person name="Gharbi K."/>
            <person name="Hall N."/>
            <person name="Watson M."/>
            <person name="Adriaenssens E.M."/>
            <person name="Foster-Nyarko E."/>
            <person name="Jarju S."/>
            <person name="Secka A."/>
            <person name="Antonio M."/>
            <person name="Oren A."/>
            <person name="Chaudhuri R.R."/>
            <person name="La Ragione R."/>
            <person name="Hildebrand F."/>
            <person name="Pallen M.J."/>
        </authorList>
    </citation>
    <scope>NUCLEOTIDE SEQUENCE</scope>
    <source>
        <strain evidence="8">ChiGjej2B2-19336</strain>
    </source>
</reference>
<keyword evidence="4 7" id="KW-0732">Signal</keyword>
<comment type="similarity">
    <text evidence="1">Belongs to the bacterial solute-binding protein ModA family.</text>
</comment>
<comment type="subunit">
    <text evidence="5">The complex is composed of two ATP-binding proteins (ModC), two transmembrane proteins (ModB) and a solute-binding protein (ModA).</text>
</comment>
<evidence type="ECO:0000256" key="2">
    <source>
        <dbReference type="ARBA" id="ARBA00022505"/>
    </source>
</evidence>
<feature type="chain" id="PRO_5037755584" evidence="7">
    <location>
        <begin position="22"/>
        <end position="247"/>
    </location>
</feature>
<dbReference type="InterPro" id="IPR050682">
    <property type="entry name" value="ModA/WtpA"/>
</dbReference>
<evidence type="ECO:0000256" key="5">
    <source>
        <dbReference type="ARBA" id="ARBA00062515"/>
    </source>
</evidence>
<protein>
    <submittedName>
        <fullName evidence="8">Molybdate ABC transporter substrate-binding protein</fullName>
    </submittedName>
</protein>
<dbReference type="PANTHER" id="PTHR30632:SF0">
    <property type="entry name" value="SULFATE-BINDING PROTEIN"/>
    <property type="match status" value="1"/>
</dbReference>
<dbReference type="Pfam" id="PF13531">
    <property type="entry name" value="SBP_bac_11"/>
    <property type="match status" value="1"/>
</dbReference>
<evidence type="ECO:0000313" key="9">
    <source>
        <dbReference type="Proteomes" id="UP000698963"/>
    </source>
</evidence>
<dbReference type="NCBIfam" id="TIGR01256">
    <property type="entry name" value="modA"/>
    <property type="match status" value="1"/>
</dbReference>
<feature type="binding site" evidence="6">
    <location>
        <position position="58"/>
    </location>
    <ligand>
        <name>molybdate</name>
        <dbReference type="ChEBI" id="CHEBI:36264"/>
    </ligand>
</feature>
<feature type="binding site" evidence="6">
    <location>
        <position position="31"/>
    </location>
    <ligand>
        <name>molybdate</name>
        <dbReference type="ChEBI" id="CHEBI:36264"/>
    </ligand>
</feature>
<keyword evidence="2 6" id="KW-0500">Molybdenum</keyword>
<dbReference type="SUPFAM" id="SSF53850">
    <property type="entry name" value="Periplasmic binding protein-like II"/>
    <property type="match status" value="1"/>
</dbReference>
<evidence type="ECO:0000256" key="3">
    <source>
        <dbReference type="ARBA" id="ARBA00022723"/>
    </source>
</evidence>
<dbReference type="PANTHER" id="PTHR30632">
    <property type="entry name" value="MOLYBDATE-BINDING PERIPLASMIC PROTEIN"/>
    <property type="match status" value="1"/>
</dbReference>
<gene>
    <name evidence="8" type="primary">modA</name>
    <name evidence="8" type="ORF">K8W16_08830</name>
</gene>
<dbReference type="GO" id="GO:0015689">
    <property type="term" value="P:molybdate ion transport"/>
    <property type="evidence" value="ECO:0007669"/>
    <property type="project" value="InterPro"/>
</dbReference>
<evidence type="ECO:0000256" key="4">
    <source>
        <dbReference type="ARBA" id="ARBA00022729"/>
    </source>
</evidence>
<name>A0A921AX34_9BACT</name>
<dbReference type="RefSeq" id="WP_304122779.1">
    <property type="nucleotide sequence ID" value="NZ_DYZA01000177.1"/>
</dbReference>
<evidence type="ECO:0000313" key="8">
    <source>
        <dbReference type="EMBL" id="HJD97733.1"/>
    </source>
</evidence>
<sequence length="247" mass="26247">MKKFGFAALILAFCLNAPAMGAEITVSAAASLSESFTQISQEFTKNTGVKVNLNFASSNNLLRQMEQGAPVDVFASADQETMDSAEKKDLTEASTRRNFALNDLVLITPASGTLAGPEGLSSADVKHIAIGQPESVPAGRYTRDALTSAGTWEALQSKFVFGNSVRQVLSYIQRGEADAGFVYRTDALAGGKEVRIVTAMTGHKPVCYPIAVTKGSADKGTAQKFVDFVLSPRGLEILAHYGFSPVK</sequence>
<dbReference type="InterPro" id="IPR005950">
    <property type="entry name" value="ModA"/>
</dbReference>
<dbReference type="GO" id="GO:0046872">
    <property type="term" value="F:metal ion binding"/>
    <property type="evidence" value="ECO:0007669"/>
    <property type="project" value="UniProtKB-KW"/>
</dbReference>
<feature type="signal peptide" evidence="7">
    <location>
        <begin position="1"/>
        <end position="21"/>
    </location>
</feature>
<dbReference type="GO" id="GO:0030973">
    <property type="term" value="F:molybdate ion binding"/>
    <property type="evidence" value="ECO:0007669"/>
    <property type="project" value="UniProtKB-ARBA"/>
</dbReference>
<organism evidence="8 9">
    <name type="scientific">Mailhella massiliensis</name>
    <dbReference type="NCBI Taxonomy" id="1903261"/>
    <lineage>
        <taxon>Bacteria</taxon>
        <taxon>Pseudomonadati</taxon>
        <taxon>Thermodesulfobacteriota</taxon>
        <taxon>Desulfovibrionia</taxon>
        <taxon>Desulfovibrionales</taxon>
        <taxon>Desulfovibrionaceae</taxon>
        <taxon>Mailhella</taxon>
    </lineage>
</organism>
<evidence type="ECO:0000256" key="6">
    <source>
        <dbReference type="PIRSR" id="PIRSR004846-1"/>
    </source>
</evidence>
<keyword evidence="3 6" id="KW-0479">Metal-binding</keyword>
<comment type="caution">
    <text evidence="8">The sequence shown here is derived from an EMBL/GenBank/DDBJ whole genome shotgun (WGS) entry which is preliminary data.</text>
</comment>
<dbReference type="EMBL" id="DYZA01000177">
    <property type="protein sequence ID" value="HJD97733.1"/>
    <property type="molecule type" value="Genomic_DNA"/>
</dbReference>
<proteinExistence type="inferred from homology"/>
<feature type="binding site" evidence="6">
    <location>
        <position position="165"/>
    </location>
    <ligand>
        <name>molybdate</name>
        <dbReference type="ChEBI" id="CHEBI:36264"/>
    </ligand>
</feature>
<dbReference type="GO" id="GO:1901359">
    <property type="term" value="F:tungstate binding"/>
    <property type="evidence" value="ECO:0007669"/>
    <property type="project" value="UniProtKB-ARBA"/>
</dbReference>
<feature type="binding site" evidence="6">
    <location>
        <position position="183"/>
    </location>
    <ligand>
        <name>molybdate</name>
        <dbReference type="ChEBI" id="CHEBI:36264"/>
    </ligand>
</feature>
<reference evidence="8" key="2">
    <citation type="submission" date="2021-09" db="EMBL/GenBank/DDBJ databases">
        <authorList>
            <person name="Gilroy R."/>
        </authorList>
    </citation>
    <scope>NUCLEOTIDE SEQUENCE</scope>
    <source>
        <strain evidence="8">ChiGjej2B2-19336</strain>
    </source>
</reference>
<feature type="binding site" evidence="6">
    <location>
        <position position="138"/>
    </location>
    <ligand>
        <name>molybdate</name>
        <dbReference type="ChEBI" id="CHEBI:36264"/>
    </ligand>
</feature>
<dbReference type="Gene3D" id="3.40.190.10">
    <property type="entry name" value="Periplasmic binding protein-like II"/>
    <property type="match status" value="2"/>
</dbReference>
<dbReference type="FunFam" id="3.40.190.10:FF:000035">
    <property type="entry name" value="Molybdate ABC transporter substrate-binding protein"/>
    <property type="match status" value="1"/>
</dbReference>
<evidence type="ECO:0000256" key="7">
    <source>
        <dbReference type="SAM" id="SignalP"/>
    </source>
</evidence>
<dbReference type="Proteomes" id="UP000698963">
    <property type="component" value="Unassembled WGS sequence"/>
</dbReference>